<keyword evidence="10" id="KW-0675">Receptor</keyword>
<evidence type="ECO:0000313" key="15">
    <source>
        <dbReference type="Ensembl" id="ENSLOCP00000002777.1"/>
    </source>
</evidence>
<dbReference type="InterPro" id="IPR052921">
    <property type="entry name" value="GPCR1_Superfamily_Member"/>
</dbReference>
<evidence type="ECO:0000259" key="14">
    <source>
        <dbReference type="PROSITE" id="PS50262"/>
    </source>
</evidence>
<keyword evidence="7" id="KW-0297">G-protein coupled receptor</keyword>
<dbReference type="AlphaFoldDB" id="W5M319"/>
<sequence>MENLSDVTVFTLSGLNETRPHKYIVFAFTFLFYLLISFLNLTLMATIVQEKSLHEPMYIFICNLSVNALYGTAGFYPKLLADFLSDTHVISYSGCFIQIFVIYSYIFCESTTLTVMAYDRYVAICKPLEYHSIMTYLTVSKFLLISWVFSFCDAIIPISLAVRLPLCGSHIDKLYCENWSVVKLSCVDTTINNLCGYILILKYILQFLFIVYSYILIIIACLKSSEGRSKFMQTCMPHLISLISFMTTFLFDALYTRYGSRNSLQTIRNIMAVKFLVIPPLLNPLIYGLNLTQIRRKFLRLCNIHKLVQFAQ</sequence>
<dbReference type="InParanoid" id="W5M319"/>
<dbReference type="GO" id="GO:0005886">
    <property type="term" value="C:plasma membrane"/>
    <property type="evidence" value="ECO:0007669"/>
    <property type="project" value="UniProtKB-SubCell"/>
</dbReference>
<dbReference type="PROSITE" id="PS50262">
    <property type="entry name" value="G_PROTEIN_RECEP_F1_2"/>
    <property type="match status" value="1"/>
</dbReference>
<evidence type="ECO:0000256" key="11">
    <source>
        <dbReference type="ARBA" id="ARBA00023180"/>
    </source>
</evidence>
<keyword evidence="16" id="KW-1185">Reference proteome</keyword>
<evidence type="ECO:0000256" key="5">
    <source>
        <dbReference type="ARBA" id="ARBA00022725"/>
    </source>
</evidence>
<dbReference type="InterPro" id="IPR017452">
    <property type="entry name" value="GPCR_Rhodpsn_7TM"/>
</dbReference>
<evidence type="ECO:0000256" key="7">
    <source>
        <dbReference type="ARBA" id="ARBA00023040"/>
    </source>
</evidence>
<dbReference type="FunFam" id="1.20.1070.10:FF:000024">
    <property type="entry name" value="Olfactory receptor"/>
    <property type="match status" value="1"/>
</dbReference>
<dbReference type="EMBL" id="AHAT01003302">
    <property type="status" value="NOT_ANNOTATED_CDS"/>
    <property type="molecule type" value="Genomic_DNA"/>
</dbReference>
<protein>
    <submittedName>
        <fullName evidence="15">Olfactory receptor 4K14-like</fullName>
    </submittedName>
</protein>
<evidence type="ECO:0000256" key="6">
    <source>
        <dbReference type="ARBA" id="ARBA00022989"/>
    </source>
</evidence>
<keyword evidence="6 13" id="KW-1133">Transmembrane helix</keyword>
<dbReference type="GO" id="GO:0016020">
    <property type="term" value="C:membrane"/>
    <property type="evidence" value="ECO:0000318"/>
    <property type="project" value="GO_Central"/>
</dbReference>
<dbReference type="InterPro" id="IPR000276">
    <property type="entry name" value="GPCR_Rhodpsn"/>
</dbReference>
<accession>W5M319</accession>
<evidence type="ECO:0000256" key="12">
    <source>
        <dbReference type="ARBA" id="ARBA00023224"/>
    </source>
</evidence>
<dbReference type="SUPFAM" id="SSF81321">
    <property type="entry name" value="Family A G protein-coupled receptor-like"/>
    <property type="match status" value="1"/>
</dbReference>
<feature type="transmembrane region" description="Helical" evidence="13">
    <location>
        <begin position="234"/>
        <end position="251"/>
    </location>
</feature>
<feature type="transmembrane region" description="Helical" evidence="13">
    <location>
        <begin position="89"/>
        <end position="108"/>
    </location>
</feature>
<dbReference type="GO" id="GO:0004984">
    <property type="term" value="F:olfactory receptor activity"/>
    <property type="evidence" value="ECO:0000318"/>
    <property type="project" value="GO_Central"/>
</dbReference>
<feature type="transmembrane region" description="Helical" evidence="13">
    <location>
        <begin position="203"/>
        <end position="222"/>
    </location>
</feature>
<keyword evidence="11" id="KW-0325">Glycoprotein</keyword>
<feature type="transmembrane region" description="Helical" evidence="13">
    <location>
        <begin position="57"/>
        <end position="77"/>
    </location>
</feature>
<feature type="transmembrane region" description="Helical" evidence="13">
    <location>
        <begin position="23"/>
        <end position="45"/>
    </location>
</feature>
<dbReference type="HOGENOM" id="CLU_012526_0_1_1"/>
<keyword evidence="8 13" id="KW-0472">Membrane</keyword>
<evidence type="ECO:0000256" key="4">
    <source>
        <dbReference type="ARBA" id="ARBA00022692"/>
    </source>
</evidence>
<dbReference type="GO" id="GO:0050911">
    <property type="term" value="P:detection of chemical stimulus involved in sensory perception of smell"/>
    <property type="evidence" value="ECO:0000318"/>
    <property type="project" value="GO_Central"/>
</dbReference>
<dbReference type="PRINTS" id="PR00245">
    <property type="entry name" value="OLFACTORYR"/>
</dbReference>
<evidence type="ECO:0000256" key="10">
    <source>
        <dbReference type="ARBA" id="ARBA00023170"/>
    </source>
</evidence>
<comment type="subcellular location">
    <subcellularLocation>
        <location evidence="1">Cell membrane</location>
        <topology evidence="1">Multi-pass membrane protein</topology>
    </subcellularLocation>
</comment>
<dbReference type="Gene3D" id="1.20.1070.10">
    <property type="entry name" value="Rhodopsin 7-helix transmembrane proteins"/>
    <property type="match status" value="1"/>
</dbReference>
<reference evidence="15" key="3">
    <citation type="submission" date="2025-09" db="UniProtKB">
        <authorList>
            <consortium name="Ensembl"/>
        </authorList>
    </citation>
    <scope>IDENTIFICATION</scope>
</reference>
<feature type="transmembrane region" description="Helical" evidence="13">
    <location>
        <begin position="142"/>
        <end position="162"/>
    </location>
</feature>
<dbReference type="GO" id="GO:0005549">
    <property type="term" value="F:odorant binding"/>
    <property type="evidence" value="ECO:0000318"/>
    <property type="project" value="GO_Central"/>
</dbReference>
<reference evidence="16" key="1">
    <citation type="submission" date="2011-12" db="EMBL/GenBank/DDBJ databases">
        <title>The Draft Genome of Lepisosteus oculatus.</title>
        <authorList>
            <consortium name="The Broad Institute Genome Assembly &amp; Analysis Group"/>
            <consortium name="Computational R&amp;D Group"/>
            <consortium name="and Sequencing Platform"/>
            <person name="Di Palma F."/>
            <person name="Alfoldi J."/>
            <person name="Johnson J."/>
            <person name="Berlin A."/>
            <person name="Gnerre S."/>
            <person name="Jaffe D."/>
            <person name="MacCallum I."/>
            <person name="Young S."/>
            <person name="Walker B.J."/>
            <person name="Lander E.S."/>
            <person name="Lindblad-Toh K."/>
        </authorList>
    </citation>
    <scope>NUCLEOTIDE SEQUENCE [LARGE SCALE GENOMIC DNA]</scope>
</reference>
<dbReference type="Pfam" id="PF13853">
    <property type="entry name" value="7tm_4"/>
    <property type="match status" value="1"/>
</dbReference>
<organism evidence="15 16">
    <name type="scientific">Lepisosteus oculatus</name>
    <name type="common">Spotted gar</name>
    <dbReference type="NCBI Taxonomy" id="7918"/>
    <lineage>
        <taxon>Eukaryota</taxon>
        <taxon>Metazoa</taxon>
        <taxon>Chordata</taxon>
        <taxon>Craniata</taxon>
        <taxon>Vertebrata</taxon>
        <taxon>Euteleostomi</taxon>
        <taxon>Actinopterygii</taxon>
        <taxon>Neopterygii</taxon>
        <taxon>Holostei</taxon>
        <taxon>Semionotiformes</taxon>
        <taxon>Lepisosteidae</taxon>
        <taxon>Lepisosteus</taxon>
    </lineage>
</organism>
<dbReference type="InterPro" id="IPR000725">
    <property type="entry name" value="Olfact_rcpt"/>
</dbReference>
<proteinExistence type="predicted"/>
<dbReference type="GO" id="GO:0004930">
    <property type="term" value="F:G protein-coupled receptor activity"/>
    <property type="evidence" value="ECO:0007669"/>
    <property type="project" value="UniProtKB-KW"/>
</dbReference>
<dbReference type="Ensembl" id="ENSLOCT00000002783.1">
    <property type="protein sequence ID" value="ENSLOCP00000002777.1"/>
    <property type="gene ID" value="ENSLOCG00000002371.1"/>
</dbReference>
<keyword evidence="5" id="KW-0552">Olfaction</keyword>
<keyword evidence="12" id="KW-0807">Transducer</keyword>
<dbReference type="PROSITE" id="PS00237">
    <property type="entry name" value="G_PROTEIN_RECEP_F1_1"/>
    <property type="match status" value="1"/>
</dbReference>
<evidence type="ECO:0000256" key="1">
    <source>
        <dbReference type="ARBA" id="ARBA00004651"/>
    </source>
</evidence>
<reference evidence="15" key="2">
    <citation type="submission" date="2025-08" db="UniProtKB">
        <authorList>
            <consortium name="Ensembl"/>
        </authorList>
    </citation>
    <scope>IDENTIFICATION</scope>
</reference>
<evidence type="ECO:0000256" key="13">
    <source>
        <dbReference type="SAM" id="Phobius"/>
    </source>
</evidence>
<evidence type="ECO:0000256" key="9">
    <source>
        <dbReference type="ARBA" id="ARBA00023157"/>
    </source>
</evidence>
<evidence type="ECO:0000256" key="8">
    <source>
        <dbReference type="ARBA" id="ARBA00023136"/>
    </source>
</evidence>
<keyword evidence="3" id="KW-0716">Sensory transduction</keyword>
<keyword evidence="4 13" id="KW-0812">Transmembrane</keyword>
<dbReference type="eggNOG" id="ENOG502RDRC">
    <property type="taxonomic scope" value="Eukaryota"/>
</dbReference>
<dbReference type="OMA" id="ITVNITM"/>
<dbReference type="STRING" id="7918.ENSLOCP00000002777"/>
<dbReference type="GeneTree" id="ENSGT00950000183023"/>
<dbReference type="PANTHER" id="PTHR26451:SF871">
    <property type="entry name" value="ODORANT RECEPTOR-RELATED"/>
    <property type="match status" value="1"/>
</dbReference>
<feature type="domain" description="G-protein coupled receptors family 1 profile" evidence="14">
    <location>
        <begin position="39"/>
        <end position="287"/>
    </location>
</feature>
<evidence type="ECO:0000256" key="2">
    <source>
        <dbReference type="ARBA" id="ARBA00022475"/>
    </source>
</evidence>
<dbReference type="PANTHER" id="PTHR26451">
    <property type="entry name" value="G_PROTEIN_RECEP_F1_2 DOMAIN-CONTAINING PROTEIN"/>
    <property type="match status" value="1"/>
</dbReference>
<keyword evidence="9" id="KW-1015">Disulfide bond</keyword>
<evidence type="ECO:0000256" key="3">
    <source>
        <dbReference type="ARBA" id="ARBA00022606"/>
    </source>
</evidence>
<keyword evidence="2" id="KW-1003">Cell membrane</keyword>
<evidence type="ECO:0000313" key="16">
    <source>
        <dbReference type="Proteomes" id="UP000018468"/>
    </source>
</evidence>
<feature type="transmembrane region" description="Helical" evidence="13">
    <location>
        <begin position="271"/>
        <end position="291"/>
    </location>
</feature>
<dbReference type="Proteomes" id="UP000018468">
    <property type="component" value="Linkage group LG3"/>
</dbReference>
<name>W5M319_LEPOC</name>